<dbReference type="PANTHER" id="PTHR20884">
    <property type="entry name" value="GDP-D-GLUCOSE PHOSPHORYLASE 1"/>
    <property type="match status" value="1"/>
</dbReference>
<dbReference type="Proteomes" id="UP000008021">
    <property type="component" value="Chromosome 1"/>
</dbReference>
<dbReference type="GO" id="GO:0000166">
    <property type="term" value="F:nucleotide binding"/>
    <property type="evidence" value="ECO:0007669"/>
    <property type="project" value="UniProtKB-KW"/>
</dbReference>
<dbReference type="InterPro" id="IPR026506">
    <property type="entry name" value="GDPGP"/>
</dbReference>
<sequence length="432" mass="48284">MFVDLRSSSKDPVFLDPPCGIRFFLIKKRKQLACPSLLPSPRPPRSVLGCSGGISCSPGPVRRGGASLKLLLAERKTGMGNKSFDLSCSLRKEEDNLSPFVRKLFKEWDDRKARGLFHHDISSCETKVLPGEHNFVATLIEGRDQKKRPTQFGMNQVLQPFDSAKFNFTKVSPEEVIFTFEEAQNDSVKYFDNVPHAVAASPTAILINVSPIGYCHVLLIPRIQDCLPQRVDKESFLLAMYVASEAKNPFFRVGYNSLGGFATINHLHFQAYYLKVQYPVEKAPTEKLTTLGNGVSIIQLVQYPVSGFVFEGGACLEDLSDVVSKVCIFLQENNKPFNALISESGKRVFLLPQCYAEKQALGTASQEFLDMRINPAVWELSGHLVLKRRKDYDEASEATMCRFLVEASLSESEFQELKSCILEFLSSAAPEE</sequence>
<comment type="subcellular location">
    <subcellularLocation>
        <location evidence="1">Cytoplasm</location>
    </subcellularLocation>
</comment>
<dbReference type="Pfam" id="PF26216">
    <property type="entry name" value="GDPGP1_C"/>
    <property type="match status" value="1"/>
</dbReference>
<keyword evidence="7" id="KW-0547">Nucleotide-binding</keyword>
<feature type="domain" description="GDPGP1-like N-terminal" evidence="10">
    <location>
        <begin position="100"/>
        <end position="272"/>
    </location>
</feature>
<evidence type="ECO:0000259" key="10">
    <source>
        <dbReference type="Pfam" id="PF26217"/>
    </source>
</evidence>
<evidence type="ECO:0000256" key="5">
    <source>
        <dbReference type="ARBA" id="ARBA00022679"/>
    </source>
</evidence>
<evidence type="ECO:0000313" key="12">
    <source>
        <dbReference type="Proteomes" id="UP000008021"/>
    </source>
</evidence>
<evidence type="ECO:0000313" key="11">
    <source>
        <dbReference type="EnsemblPlants" id="OMERI01G37710.1"/>
    </source>
</evidence>
<name>A0A0E0CBN6_9ORYZ</name>
<dbReference type="InterPro" id="IPR058866">
    <property type="entry name" value="GDPGP1_N"/>
</dbReference>
<evidence type="ECO:0000256" key="3">
    <source>
        <dbReference type="ARBA" id="ARBA00022490"/>
    </source>
</evidence>
<keyword evidence="5" id="KW-0808">Transferase</keyword>
<evidence type="ECO:0000256" key="1">
    <source>
        <dbReference type="ARBA" id="ARBA00004496"/>
    </source>
</evidence>
<evidence type="ECO:0000256" key="4">
    <source>
        <dbReference type="ARBA" id="ARBA00022658"/>
    </source>
</evidence>
<dbReference type="EnsemblPlants" id="OMERI01G37710.1">
    <property type="protein sequence ID" value="OMERI01G37710.1"/>
    <property type="gene ID" value="OMERI01G37710"/>
</dbReference>
<evidence type="ECO:0000256" key="8">
    <source>
        <dbReference type="ARBA" id="ARBA00022801"/>
    </source>
</evidence>
<proteinExistence type="inferred from homology"/>
<dbReference type="GO" id="GO:0006006">
    <property type="term" value="P:glucose metabolic process"/>
    <property type="evidence" value="ECO:0007669"/>
    <property type="project" value="TreeGrafter"/>
</dbReference>
<evidence type="ECO:0000256" key="2">
    <source>
        <dbReference type="ARBA" id="ARBA00006451"/>
    </source>
</evidence>
<dbReference type="PANTHER" id="PTHR20884:SF21">
    <property type="entry name" value="GDP-L-GALACTOSE PHOSPHORYLASE 1"/>
    <property type="match status" value="1"/>
</dbReference>
<dbReference type="STRING" id="40149.A0A0E0CBN6"/>
<evidence type="ECO:0008006" key="13">
    <source>
        <dbReference type="Google" id="ProtNLM"/>
    </source>
</evidence>
<protein>
    <recommendedName>
        <fullName evidence="13">GDP-L-galactose phosphorylase 1</fullName>
    </recommendedName>
</protein>
<dbReference type="GO" id="GO:0016787">
    <property type="term" value="F:hydrolase activity"/>
    <property type="evidence" value="ECO:0007669"/>
    <property type="project" value="UniProtKB-KW"/>
</dbReference>
<keyword evidence="6" id="KW-0548">Nucleotidyltransferase</keyword>
<evidence type="ECO:0000256" key="7">
    <source>
        <dbReference type="ARBA" id="ARBA00022741"/>
    </source>
</evidence>
<dbReference type="Gramene" id="OMERI01G37710.1">
    <property type="protein sequence ID" value="OMERI01G37710.1"/>
    <property type="gene ID" value="OMERI01G37710"/>
</dbReference>
<dbReference type="GO" id="GO:0005085">
    <property type="term" value="F:guanyl-nucleotide exchange factor activity"/>
    <property type="evidence" value="ECO:0007669"/>
    <property type="project" value="UniProtKB-KW"/>
</dbReference>
<dbReference type="Pfam" id="PF26217">
    <property type="entry name" value="GDPGP1_N"/>
    <property type="match status" value="1"/>
</dbReference>
<keyword evidence="12" id="KW-1185">Reference proteome</keyword>
<keyword evidence="4" id="KW-0344">Guanine-nucleotide releasing factor</keyword>
<reference evidence="11" key="2">
    <citation type="submission" date="2018-05" db="EMBL/GenBank/DDBJ databases">
        <title>OmerRS3 (Oryza meridionalis Reference Sequence Version 3).</title>
        <authorList>
            <person name="Zhang J."/>
            <person name="Kudrna D."/>
            <person name="Lee S."/>
            <person name="Talag J."/>
            <person name="Welchert J."/>
            <person name="Wing R.A."/>
        </authorList>
    </citation>
    <scope>NUCLEOTIDE SEQUENCE [LARGE SCALE GENOMIC DNA]</scope>
    <source>
        <strain evidence="11">cv. OR44</strain>
    </source>
</reference>
<dbReference type="GO" id="GO:0005737">
    <property type="term" value="C:cytoplasm"/>
    <property type="evidence" value="ECO:0007669"/>
    <property type="project" value="UniProtKB-SubCell"/>
</dbReference>
<evidence type="ECO:0000259" key="9">
    <source>
        <dbReference type="Pfam" id="PF26216"/>
    </source>
</evidence>
<comment type="similarity">
    <text evidence="2">Belongs to the GDPGP1 family.</text>
</comment>
<keyword evidence="3" id="KW-0963">Cytoplasm</keyword>
<accession>A0A0E0CBN6</accession>
<dbReference type="InterPro" id="IPR058865">
    <property type="entry name" value="GDPGP1_C"/>
</dbReference>
<dbReference type="GO" id="GO:0080048">
    <property type="term" value="F:GDP-D-glucose phosphorylase activity"/>
    <property type="evidence" value="ECO:0007669"/>
    <property type="project" value="InterPro"/>
</dbReference>
<feature type="domain" description="GDPGP1-like C-terminal" evidence="9">
    <location>
        <begin position="279"/>
        <end position="427"/>
    </location>
</feature>
<evidence type="ECO:0000256" key="6">
    <source>
        <dbReference type="ARBA" id="ARBA00022695"/>
    </source>
</evidence>
<reference evidence="11" key="1">
    <citation type="submission" date="2015-04" db="UniProtKB">
        <authorList>
            <consortium name="EnsemblPlants"/>
        </authorList>
    </citation>
    <scope>IDENTIFICATION</scope>
</reference>
<keyword evidence="8" id="KW-0378">Hydrolase</keyword>
<organism evidence="11">
    <name type="scientific">Oryza meridionalis</name>
    <dbReference type="NCBI Taxonomy" id="40149"/>
    <lineage>
        <taxon>Eukaryota</taxon>
        <taxon>Viridiplantae</taxon>
        <taxon>Streptophyta</taxon>
        <taxon>Embryophyta</taxon>
        <taxon>Tracheophyta</taxon>
        <taxon>Spermatophyta</taxon>
        <taxon>Magnoliopsida</taxon>
        <taxon>Liliopsida</taxon>
        <taxon>Poales</taxon>
        <taxon>Poaceae</taxon>
        <taxon>BOP clade</taxon>
        <taxon>Oryzoideae</taxon>
        <taxon>Oryzeae</taxon>
        <taxon>Oryzinae</taxon>
        <taxon>Oryza</taxon>
    </lineage>
</organism>
<dbReference type="AlphaFoldDB" id="A0A0E0CBN6"/>